<reference evidence="3" key="1">
    <citation type="submission" date="2017-01" db="EMBL/GenBank/DDBJ databases">
        <authorList>
            <person name="Varghese N."/>
            <person name="Submissions S."/>
        </authorList>
    </citation>
    <scope>NUCLEOTIDE SEQUENCE [LARGE SCALE GENOMIC DNA]</scope>
    <source>
        <strain evidence="3">type strain: HArc-</strain>
    </source>
</reference>
<dbReference type="Proteomes" id="UP000185936">
    <property type="component" value="Unassembled WGS sequence"/>
</dbReference>
<dbReference type="RefSeq" id="WP_076608780.1">
    <property type="nucleotide sequence ID" value="NZ_FTNR01000005.1"/>
</dbReference>
<evidence type="ECO:0000256" key="1">
    <source>
        <dbReference type="SAM" id="MobiDB-lite"/>
    </source>
</evidence>
<dbReference type="Pfam" id="PF24430">
    <property type="entry name" value="DUF7553"/>
    <property type="match status" value="1"/>
</dbReference>
<dbReference type="OrthoDB" id="197463at2157"/>
<gene>
    <name evidence="2" type="ORF">SAMN05421752_10581</name>
</gene>
<protein>
    <submittedName>
        <fullName evidence="2">Uncharacterized protein</fullName>
    </submittedName>
</protein>
<dbReference type="InterPro" id="IPR055975">
    <property type="entry name" value="DUF7553"/>
</dbReference>
<dbReference type="AlphaFoldDB" id="A0A1N7EV74"/>
<proteinExistence type="predicted"/>
<dbReference type="EMBL" id="FTNR01000005">
    <property type="protein sequence ID" value="SIR91957.1"/>
    <property type="molecule type" value="Genomic_DNA"/>
</dbReference>
<accession>A0A1N7EV74</accession>
<organism evidence="2 3">
    <name type="scientific">Natronorubrum thiooxidans</name>
    <dbReference type="NCBI Taxonomy" id="308853"/>
    <lineage>
        <taxon>Archaea</taxon>
        <taxon>Methanobacteriati</taxon>
        <taxon>Methanobacteriota</taxon>
        <taxon>Stenosarchaea group</taxon>
        <taxon>Halobacteria</taxon>
        <taxon>Halobacteriales</taxon>
        <taxon>Natrialbaceae</taxon>
        <taxon>Natronorubrum</taxon>
    </lineage>
</organism>
<evidence type="ECO:0000313" key="3">
    <source>
        <dbReference type="Proteomes" id="UP000185936"/>
    </source>
</evidence>
<evidence type="ECO:0000313" key="2">
    <source>
        <dbReference type="EMBL" id="SIR91957.1"/>
    </source>
</evidence>
<keyword evidence="3" id="KW-1185">Reference proteome</keyword>
<feature type="region of interest" description="Disordered" evidence="1">
    <location>
        <begin position="1"/>
        <end position="22"/>
    </location>
</feature>
<sequence>MAQKLEQARTDLEQATKTADDDIRDEIRETADAFRDYTGSDHEPDHAILDDHLNTLRLARKQASGDTKRRLERALEAAEAYRTDLEQA</sequence>
<name>A0A1N7EV74_9EURY</name>